<evidence type="ECO:0000313" key="2">
    <source>
        <dbReference type="EMBL" id="MDQ0644904.1"/>
    </source>
</evidence>
<reference evidence="2 3" key="1">
    <citation type="submission" date="2023-07" db="EMBL/GenBank/DDBJ databases">
        <title>Comparative genomics of wheat-associated soil bacteria to identify genetic determinants of phenazine resistance.</title>
        <authorList>
            <person name="Mouncey N."/>
        </authorList>
    </citation>
    <scope>NUCLEOTIDE SEQUENCE [LARGE SCALE GENOMIC DNA]</scope>
    <source>
        <strain evidence="2 3">W2I7</strain>
    </source>
</reference>
<feature type="transmembrane region" description="Helical" evidence="1">
    <location>
        <begin position="20"/>
        <end position="42"/>
    </location>
</feature>
<keyword evidence="1" id="KW-1133">Transmembrane helix</keyword>
<gene>
    <name evidence="2" type="ORF">QFZ46_003064</name>
</gene>
<keyword evidence="1" id="KW-0812">Transmembrane</keyword>
<comment type="caution">
    <text evidence="2">The sequence shown here is derived from an EMBL/GenBank/DDBJ whole genome shotgun (WGS) entry which is preliminary data.</text>
</comment>
<proteinExistence type="predicted"/>
<sequence>MNIALASSRVEIRRLARSGLLLGLIAVFAFFGLSGPALALYMPEILSAATGNGQLTIEAAAATPQAAIMLYNQSAMQLGLILAIAVAISSLGWDARPGSSVFYRTRVQRLTALMLPRLIVGWSFAVAAYTLGLLLAVALTATMIGPVDLRFGVQVWATSSIYLAMSMSIGYFTMAVIRRTAAAIAMATVLSLILPVLSQLPGAGTWSPTTLLSAPSAPMGMLALPALAALIVIIGCIIAATLTSRHHILRRDA</sequence>
<dbReference type="Proteomes" id="UP001239085">
    <property type="component" value="Unassembled WGS sequence"/>
</dbReference>
<evidence type="ECO:0000256" key="1">
    <source>
        <dbReference type="SAM" id="Phobius"/>
    </source>
</evidence>
<keyword evidence="3" id="KW-1185">Reference proteome</keyword>
<feature type="transmembrane region" description="Helical" evidence="1">
    <location>
        <begin position="114"/>
        <end position="141"/>
    </location>
</feature>
<feature type="transmembrane region" description="Helical" evidence="1">
    <location>
        <begin position="181"/>
        <end position="200"/>
    </location>
</feature>
<accession>A0ABU0PE38</accession>
<name>A0ABU0PE38_9MICO</name>
<protein>
    <submittedName>
        <fullName evidence="2">ABC-2 type transport system permease protein</fullName>
    </submittedName>
</protein>
<dbReference type="RefSeq" id="WP_307363087.1">
    <property type="nucleotide sequence ID" value="NZ_JAUSXK010000001.1"/>
</dbReference>
<feature type="transmembrane region" description="Helical" evidence="1">
    <location>
        <begin position="220"/>
        <end position="242"/>
    </location>
</feature>
<dbReference type="EMBL" id="JAUSXK010000001">
    <property type="protein sequence ID" value="MDQ0644904.1"/>
    <property type="molecule type" value="Genomic_DNA"/>
</dbReference>
<organism evidence="2 3">
    <name type="scientific">Microbacterium murale</name>
    <dbReference type="NCBI Taxonomy" id="1081040"/>
    <lineage>
        <taxon>Bacteria</taxon>
        <taxon>Bacillati</taxon>
        <taxon>Actinomycetota</taxon>
        <taxon>Actinomycetes</taxon>
        <taxon>Micrococcales</taxon>
        <taxon>Microbacteriaceae</taxon>
        <taxon>Microbacterium</taxon>
    </lineage>
</organism>
<evidence type="ECO:0000313" key="3">
    <source>
        <dbReference type="Proteomes" id="UP001239085"/>
    </source>
</evidence>
<feature type="transmembrane region" description="Helical" evidence="1">
    <location>
        <begin position="153"/>
        <end position="174"/>
    </location>
</feature>
<keyword evidence="1" id="KW-0472">Membrane</keyword>
<feature type="transmembrane region" description="Helical" evidence="1">
    <location>
        <begin position="74"/>
        <end position="93"/>
    </location>
</feature>